<dbReference type="OrthoDB" id="448893at2759"/>
<dbReference type="Gene3D" id="3.40.50.2000">
    <property type="entry name" value="Glycogen Phosphorylase B"/>
    <property type="match status" value="2"/>
</dbReference>
<comment type="pathway">
    <text evidence="1 10">Protein modification; protein glycosylation.</text>
</comment>
<dbReference type="CDD" id="cd03805">
    <property type="entry name" value="GT4_ALG2-like"/>
    <property type="match status" value="1"/>
</dbReference>
<dbReference type="PANTHER" id="PTHR45918">
    <property type="entry name" value="ALPHA-1,3/1,6-MANNOSYLTRANSFERASE ALG2"/>
    <property type="match status" value="1"/>
</dbReference>
<dbReference type="PANTHER" id="PTHR45918:SF1">
    <property type="entry name" value="ALPHA-1,3_1,6-MANNOSYLTRANSFERASE ALG2"/>
    <property type="match status" value="1"/>
</dbReference>
<evidence type="ECO:0000259" key="11">
    <source>
        <dbReference type="Pfam" id="PF00534"/>
    </source>
</evidence>
<feature type="domain" description="Glycosyltransferase subfamily 4-like N-terminal" evidence="12">
    <location>
        <begin position="20"/>
        <end position="184"/>
    </location>
</feature>
<dbReference type="SUPFAM" id="SSF53756">
    <property type="entry name" value="UDP-Glycosyltransferase/glycogen phosphorylase"/>
    <property type="match status" value="1"/>
</dbReference>
<keyword evidence="6 10" id="KW-1133">Transmembrane helix</keyword>
<evidence type="ECO:0000256" key="3">
    <source>
        <dbReference type="ARBA" id="ARBA00022679"/>
    </source>
</evidence>
<dbReference type="InterPro" id="IPR027054">
    <property type="entry name" value="ALG2"/>
</dbReference>
<comment type="function">
    <text evidence="10">Mannosylates Man(2)GlcNAc(2)-dolichol diphosphate and Man(1)GlcNAc(2)-dolichol diphosphate to form Man(3)GlcNAc(2)-dolichol diphosphate.</text>
</comment>
<organism evidence="13 14">
    <name type="scientific">Folsomia candida</name>
    <name type="common">Springtail</name>
    <dbReference type="NCBI Taxonomy" id="158441"/>
    <lineage>
        <taxon>Eukaryota</taxon>
        <taxon>Metazoa</taxon>
        <taxon>Ecdysozoa</taxon>
        <taxon>Arthropoda</taxon>
        <taxon>Hexapoda</taxon>
        <taxon>Collembola</taxon>
        <taxon>Entomobryomorpha</taxon>
        <taxon>Isotomoidea</taxon>
        <taxon>Isotomidae</taxon>
        <taxon>Proisotominae</taxon>
        <taxon>Folsomia</taxon>
    </lineage>
</organism>
<comment type="caution">
    <text evidence="13">The sequence shown here is derived from an EMBL/GenBank/DDBJ whole genome shotgun (WGS) entry which is preliminary data.</text>
</comment>
<comment type="catalytic activity">
    <reaction evidence="8 10">
        <text>a beta-D-Man-(1-&gt;4)-beta-D-GlcNAc-(1-&gt;4)-alpha-D-GlcNAc-diphospho-di-trans,poly-cis-dolichol + GDP-alpha-D-mannose = an alpha-D-Man-(1-&gt;3)-beta-D-Man-(1-&gt;4)-beta-D-GlcNAc-(1-&gt;4)-alpha-D-GlcNAc-diphospho-di-trans,poly-cis-dolichol + GDP + H(+)</text>
        <dbReference type="Rhea" id="RHEA:29515"/>
        <dbReference type="Rhea" id="RHEA-COMP:19511"/>
        <dbReference type="Rhea" id="RHEA-COMP:19513"/>
        <dbReference type="ChEBI" id="CHEBI:15378"/>
        <dbReference type="ChEBI" id="CHEBI:57527"/>
        <dbReference type="ChEBI" id="CHEBI:58189"/>
        <dbReference type="ChEBI" id="CHEBI:58472"/>
        <dbReference type="ChEBI" id="CHEBI:132510"/>
        <dbReference type="EC" id="2.4.1.132"/>
    </reaction>
    <physiologicalReaction direction="left-to-right" evidence="8 10">
        <dbReference type="Rhea" id="RHEA:29516"/>
    </physiologicalReaction>
</comment>
<evidence type="ECO:0000256" key="2">
    <source>
        <dbReference type="ARBA" id="ARBA00022676"/>
    </source>
</evidence>
<evidence type="ECO:0000256" key="8">
    <source>
        <dbReference type="ARBA" id="ARBA00045103"/>
    </source>
</evidence>
<dbReference type="InterPro" id="IPR028098">
    <property type="entry name" value="Glyco_trans_4-like_N"/>
</dbReference>
<name>A0A226EZB5_FOLCA</name>
<keyword evidence="7 10" id="KW-0472">Membrane</keyword>
<dbReference type="GO" id="GO:0004378">
    <property type="term" value="F:GDP-Man:Man(1)GlcNAc(2)-PP-Dol alpha-1,3-mannosyltransferase activity"/>
    <property type="evidence" value="ECO:0007669"/>
    <property type="project" value="UniProtKB-UniRule"/>
</dbReference>
<evidence type="ECO:0000256" key="9">
    <source>
        <dbReference type="ARBA" id="ARBA00045104"/>
    </source>
</evidence>
<sequence>MLKAANKGRVAFIHPDLGLGGAERLIVDAAVGLQQRGYKVTIYTGYHDKGHAFPETTDGTLKVVTIGQNIPRSLFGHLVALLAYLKMSLIALYISLFCHSERPDVVVCDQVSACIPFLKGFPRLSLHKVLFYCHFPDQLLTTRESFLKSWYRKPLDYIEEKTTGMADKIVVNSDFTKGVFKETFKSLRIVPDILYPSINSNLFDDLSTSKQPVKLDIPDAKHLFVSINRFEPKKNIALAIRTLKKLRTCLEDDEWNDVHLVLAGGYDPRLQDSVAYLEKLKKIVADEGVADHVTFILSPKDAVKVKLLSICSALIYTPSNEHFGIVPLEAMYMEKPVIAVNSGGPRETVRDNETGFLCPATEPHFAVAMARIIKEPQLSVKMGKAGKKHFIQNFSFDAFSTSWERIVADLIGSAAHLHTE</sequence>
<dbReference type="EC" id="2.4.1.132" evidence="10"/>
<keyword evidence="2 10" id="KW-0328">Glycosyltransferase</keyword>
<dbReference type="Proteomes" id="UP000198287">
    <property type="component" value="Unassembled WGS sequence"/>
</dbReference>
<comment type="catalytic activity">
    <reaction evidence="9 10">
        <text>an alpha-D-Man-(1-&gt;3)-beta-D-Man-(1-&gt;4)-beta-D-GlcNAc-(1-&gt;4)-alpha-D-GlcNAc-diphospho-di-trans,poly-cis-dolichol + GDP-alpha-D-mannose = an alpha-D-Man-(1-&gt;3)-[alpha-D-Man-(1-&gt;6)]-beta-D-Man-(1-&gt;4)-beta-D-GlcNAc-(1-&gt;4)-alpha-D-GlcNAc-diphospho-di-trans,poly-cis-dolichol + GDP + H(+)</text>
        <dbReference type="Rhea" id="RHEA:29519"/>
        <dbReference type="Rhea" id="RHEA-COMP:19513"/>
        <dbReference type="Rhea" id="RHEA-COMP:19515"/>
        <dbReference type="ChEBI" id="CHEBI:15378"/>
        <dbReference type="ChEBI" id="CHEBI:57527"/>
        <dbReference type="ChEBI" id="CHEBI:58189"/>
        <dbReference type="ChEBI" id="CHEBI:132510"/>
        <dbReference type="ChEBI" id="CHEBI:132511"/>
        <dbReference type="EC" id="2.4.1.257"/>
    </reaction>
    <physiologicalReaction direction="left-to-right" evidence="9 10">
        <dbReference type="Rhea" id="RHEA:29520"/>
    </physiologicalReaction>
</comment>
<dbReference type="GO" id="GO:0005789">
    <property type="term" value="C:endoplasmic reticulum membrane"/>
    <property type="evidence" value="ECO:0007669"/>
    <property type="project" value="UniProtKB-SubCell"/>
</dbReference>
<protein>
    <recommendedName>
        <fullName evidence="10">Alpha-1,3/1,6-mannosyltransferase ALG2</fullName>
        <ecNumber evidence="10">2.4.1.132</ecNumber>
        <ecNumber evidence="10">2.4.1.257</ecNumber>
    </recommendedName>
    <alternativeName>
        <fullName evidence="10">GDP-Man:Man(1)GlcNAc(2)-PP-Dol alpha-1,3-mannosyltransferase</fullName>
    </alternativeName>
</protein>
<dbReference type="EMBL" id="LNIX01000001">
    <property type="protein sequence ID" value="OXA62006.1"/>
    <property type="molecule type" value="Genomic_DNA"/>
</dbReference>
<dbReference type="AlphaFoldDB" id="A0A226EZB5"/>
<dbReference type="Pfam" id="PF00534">
    <property type="entry name" value="Glycos_transf_1"/>
    <property type="match status" value="1"/>
</dbReference>
<evidence type="ECO:0000256" key="7">
    <source>
        <dbReference type="ARBA" id="ARBA00023136"/>
    </source>
</evidence>
<feature type="transmembrane region" description="Helical" evidence="10">
    <location>
        <begin position="74"/>
        <end position="96"/>
    </location>
</feature>
<accession>A0A226EZB5</accession>
<evidence type="ECO:0000256" key="6">
    <source>
        <dbReference type="ARBA" id="ARBA00022989"/>
    </source>
</evidence>
<gene>
    <name evidence="13" type="ORF">Fcan01_03801</name>
</gene>
<dbReference type="FunFam" id="3.40.50.2000:FF:000210">
    <property type="entry name" value="Alpha-1,3/1,6-mannosyltransferase ALG2"/>
    <property type="match status" value="1"/>
</dbReference>
<dbReference type="Pfam" id="PF13439">
    <property type="entry name" value="Glyco_transf_4"/>
    <property type="match status" value="1"/>
</dbReference>
<keyword evidence="4 10" id="KW-0812">Transmembrane</keyword>
<dbReference type="OMA" id="AMYMKCP"/>
<evidence type="ECO:0000256" key="4">
    <source>
        <dbReference type="ARBA" id="ARBA00022692"/>
    </source>
</evidence>
<proteinExistence type="inferred from homology"/>
<dbReference type="EC" id="2.4.1.257" evidence="10"/>
<evidence type="ECO:0000313" key="14">
    <source>
        <dbReference type="Proteomes" id="UP000198287"/>
    </source>
</evidence>
<keyword evidence="5" id="KW-0256">Endoplasmic reticulum</keyword>
<feature type="domain" description="Glycosyl transferase family 1" evidence="11">
    <location>
        <begin position="210"/>
        <end position="389"/>
    </location>
</feature>
<evidence type="ECO:0000256" key="5">
    <source>
        <dbReference type="ARBA" id="ARBA00022824"/>
    </source>
</evidence>
<keyword evidence="3 10" id="KW-0808">Transferase</keyword>
<comment type="similarity">
    <text evidence="10">Belongs to the glycosyltransferase group 1 family.</text>
</comment>
<dbReference type="UniPathway" id="UPA00378"/>
<comment type="subcellular location">
    <subcellularLocation>
        <location evidence="10">Endoplasmic reticulum membrane</location>
        <topology evidence="10">Single-pass membrane protein</topology>
    </subcellularLocation>
</comment>
<dbReference type="STRING" id="158441.A0A226EZB5"/>
<keyword evidence="14" id="KW-1185">Reference proteome</keyword>
<evidence type="ECO:0000313" key="13">
    <source>
        <dbReference type="EMBL" id="OXA62006.1"/>
    </source>
</evidence>
<evidence type="ECO:0000259" key="12">
    <source>
        <dbReference type="Pfam" id="PF13439"/>
    </source>
</evidence>
<dbReference type="GO" id="GO:0102704">
    <property type="term" value="F:GDP-Man:Man(2)GlcNAc(2)-PP-Dol alpha-1,6-mannosyltransferase activity"/>
    <property type="evidence" value="ECO:0007669"/>
    <property type="project" value="UniProtKB-UniRule"/>
</dbReference>
<evidence type="ECO:0000256" key="10">
    <source>
        <dbReference type="RuleBase" id="RU367136"/>
    </source>
</evidence>
<dbReference type="InterPro" id="IPR001296">
    <property type="entry name" value="Glyco_trans_1"/>
</dbReference>
<evidence type="ECO:0000256" key="1">
    <source>
        <dbReference type="ARBA" id="ARBA00004922"/>
    </source>
</evidence>
<reference evidence="13 14" key="1">
    <citation type="submission" date="2015-12" db="EMBL/GenBank/DDBJ databases">
        <title>The genome of Folsomia candida.</title>
        <authorList>
            <person name="Faddeeva A."/>
            <person name="Derks M.F."/>
            <person name="Anvar Y."/>
            <person name="Smit S."/>
            <person name="Van Straalen N."/>
            <person name="Roelofs D."/>
        </authorList>
    </citation>
    <scope>NUCLEOTIDE SEQUENCE [LARGE SCALE GENOMIC DNA]</scope>
    <source>
        <strain evidence="13 14">VU population</strain>
        <tissue evidence="13">Whole body</tissue>
    </source>
</reference>